<evidence type="ECO:0000259" key="3">
    <source>
        <dbReference type="PROSITE" id="PS51295"/>
    </source>
</evidence>
<feature type="domain" description="CRM" evidence="3">
    <location>
        <begin position="9"/>
        <end position="105"/>
    </location>
</feature>
<dbReference type="RefSeq" id="WP_129834270.1">
    <property type="nucleotide sequence ID" value="NZ_CP035704.1"/>
</dbReference>
<dbReference type="Proteomes" id="UP000291562">
    <property type="component" value="Chromosome"/>
</dbReference>
<accession>A0A411HLE5</accession>
<dbReference type="InterPro" id="IPR001890">
    <property type="entry name" value="RNA-binding_CRM"/>
</dbReference>
<proteinExistence type="predicted"/>
<organism evidence="4 5">
    <name type="scientific">Pseudolysobacter antarcticus</name>
    <dbReference type="NCBI Taxonomy" id="2511995"/>
    <lineage>
        <taxon>Bacteria</taxon>
        <taxon>Pseudomonadati</taxon>
        <taxon>Pseudomonadota</taxon>
        <taxon>Gammaproteobacteria</taxon>
        <taxon>Lysobacterales</taxon>
        <taxon>Rhodanobacteraceae</taxon>
        <taxon>Pseudolysobacter</taxon>
    </lineage>
</organism>
<evidence type="ECO:0000256" key="1">
    <source>
        <dbReference type="ARBA" id="ARBA00022884"/>
    </source>
</evidence>
<dbReference type="SUPFAM" id="SSF75471">
    <property type="entry name" value="YhbY-like"/>
    <property type="match status" value="1"/>
</dbReference>
<evidence type="ECO:0000256" key="2">
    <source>
        <dbReference type="PROSITE-ProRule" id="PRU00626"/>
    </source>
</evidence>
<dbReference type="OrthoDB" id="9797519at2"/>
<evidence type="ECO:0000313" key="5">
    <source>
        <dbReference type="Proteomes" id="UP000291562"/>
    </source>
</evidence>
<dbReference type="PROSITE" id="PS51295">
    <property type="entry name" value="CRM"/>
    <property type="match status" value="1"/>
</dbReference>
<protein>
    <submittedName>
        <fullName evidence="4">Ribosome assembly RNA-binding protein YhbY</fullName>
    </submittedName>
</protein>
<name>A0A411HLE5_9GAMM</name>
<dbReference type="SMART" id="SM01103">
    <property type="entry name" value="CRS1_YhbY"/>
    <property type="match status" value="1"/>
</dbReference>
<dbReference type="PANTHER" id="PTHR40065:SF3">
    <property type="entry name" value="RNA-BINDING PROTEIN YHBY"/>
    <property type="match status" value="1"/>
</dbReference>
<evidence type="ECO:0000313" key="4">
    <source>
        <dbReference type="EMBL" id="QBB71352.1"/>
    </source>
</evidence>
<dbReference type="Pfam" id="PF01985">
    <property type="entry name" value="CRS1_YhbY"/>
    <property type="match status" value="1"/>
</dbReference>
<dbReference type="GO" id="GO:0003723">
    <property type="term" value="F:RNA binding"/>
    <property type="evidence" value="ECO:0007669"/>
    <property type="project" value="UniProtKB-UniRule"/>
</dbReference>
<reference evidence="4 5" key="1">
    <citation type="submission" date="2019-01" db="EMBL/GenBank/DDBJ databases">
        <title>Pseudolysobacter antarctica gen. nov., sp. nov., isolated from Fildes Peninsula, Antarctica.</title>
        <authorList>
            <person name="Wei Z."/>
            <person name="Peng F."/>
        </authorList>
    </citation>
    <scope>NUCLEOTIDE SEQUENCE [LARGE SCALE GENOMIC DNA]</scope>
    <source>
        <strain evidence="4 5">AQ6-296</strain>
    </source>
</reference>
<dbReference type="KEGG" id="xbc:ELE36_13875"/>
<dbReference type="Gene3D" id="3.30.110.60">
    <property type="entry name" value="YhbY-like"/>
    <property type="match status" value="1"/>
</dbReference>
<dbReference type="InterPro" id="IPR035920">
    <property type="entry name" value="YhbY-like_sf"/>
</dbReference>
<dbReference type="PANTHER" id="PTHR40065">
    <property type="entry name" value="RNA-BINDING PROTEIN YHBY"/>
    <property type="match status" value="1"/>
</dbReference>
<dbReference type="EMBL" id="CP035704">
    <property type="protein sequence ID" value="QBB71352.1"/>
    <property type="molecule type" value="Genomic_DNA"/>
</dbReference>
<dbReference type="InterPro" id="IPR017924">
    <property type="entry name" value="RNA-binding_YhbY"/>
</dbReference>
<keyword evidence="1 2" id="KW-0694">RNA-binding</keyword>
<dbReference type="NCBIfam" id="TIGR00253">
    <property type="entry name" value="RNA_bind_YhbY"/>
    <property type="match status" value="1"/>
</dbReference>
<dbReference type="InterPro" id="IPR051925">
    <property type="entry name" value="RNA-binding_domain"/>
</dbReference>
<keyword evidence="5" id="KW-1185">Reference proteome</keyword>
<dbReference type="AlphaFoldDB" id="A0A411HLE5"/>
<gene>
    <name evidence="4" type="primary">yhbY</name>
    <name evidence="4" type="ORF">ELE36_13875</name>
</gene>
<sequence>MSVTQSARKGISNTQRRYLRGLAHQLKPVIMVGNKGITESLLKEFDSALARHELVKVKLSSEDRDERKSQIAAMADSGQAEVVQSVGRVALYFRRNSEEPVLALPN</sequence>